<dbReference type="PANTHER" id="PTHR31279">
    <property type="entry name" value="PROTEIN EXORDIUM-LIKE 5"/>
    <property type="match status" value="1"/>
</dbReference>
<keyword evidence="2" id="KW-0964">Secreted</keyword>
<protein>
    <submittedName>
        <fullName evidence="6">Uncharacterized protein</fullName>
    </submittedName>
</protein>
<dbReference type="InterPro" id="IPR006766">
    <property type="entry name" value="EXORDIUM-like"/>
</dbReference>
<evidence type="ECO:0000313" key="7">
    <source>
        <dbReference type="Proteomes" id="UP000825935"/>
    </source>
</evidence>
<comment type="similarity">
    <text evidence="4">Belongs to the EXORDIUM family.</text>
</comment>
<accession>A0A8T2V184</accession>
<proteinExistence type="inferred from homology"/>
<dbReference type="Pfam" id="PF04674">
    <property type="entry name" value="Phi_1"/>
    <property type="match status" value="1"/>
</dbReference>
<organism evidence="6 7">
    <name type="scientific">Ceratopteris richardii</name>
    <name type="common">Triangle waterfern</name>
    <dbReference type="NCBI Taxonomy" id="49495"/>
    <lineage>
        <taxon>Eukaryota</taxon>
        <taxon>Viridiplantae</taxon>
        <taxon>Streptophyta</taxon>
        <taxon>Embryophyta</taxon>
        <taxon>Tracheophyta</taxon>
        <taxon>Polypodiopsida</taxon>
        <taxon>Polypodiidae</taxon>
        <taxon>Polypodiales</taxon>
        <taxon>Pteridineae</taxon>
        <taxon>Pteridaceae</taxon>
        <taxon>Parkerioideae</taxon>
        <taxon>Ceratopteris</taxon>
    </lineage>
</organism>
<keyword evidence="3 5" id="KW-0732">Signal</keyword>
<evidence type="ECO:0000256" key="5">
    <source>
        <dbReference type="SAM" id="SignalP"/>
    </source>
</evidence>
<dbReference type="OrthoDB" id="2017091at2759"/>
<comment type="subcellular location">
    <subcellularLocation>
        <location evidence="1">Secreted</location>
    </subcellularLocation>
</comment>
<sequence>MQLLFSVIFAFFILLDPPLISSSRHLTSLVPPTPIVLPYHGGPLLTGDSRSTLRVNLLWYGSFSPAQRSVVTDFFRSFGDRRFRRAPSVSSWWSVVSSYVDKNKTTVAKVIKLGKQVSDADYSMGKSLKRSDMKKLILRAINDNSLPSPSSYGSESVATLYFVLTASDVVVERFCMNSCGFHDSTVTSVNPRISHHSSLSMPYAWVGNPATQCPGLCAWPFAKPEYGPPTPPLLPPNQDIGMDGMMINIATILAGAATNPFNSGYFQGDPSAPLEASTACVGSFGPGSYPGYPGNLQADKRTKASYNVIGANRREYLLPAVWSPLTETCKPPQS</sequence>
<evidence type="ECO:0000313" key="6">
    <source>
        <dbReference type="EMBL" id="KAH7439956.1"/>
    </source>
</evidence>
<evidence type="ECO:0000256" key="3">
    <source>
        <dbReference type="ARBA" id="ARBA00022729"/>
    </source>
</evidence>
<evidence type="ECO:0000256" key="1">
    <source>
        <dbReference type="ARBA" id="ARBA00004613"/>
    </source>
</evidence>
<evidence type="ECO:0000256" key="2">
    <source>
        <dbReference type="ARBA" id="ARBA00022525"/>
    </source>
</evidence>
<dbReference type="EMBL" id="CM035409">
    <property type="protein sequence ID" value="KAH7439956.1"/>
    <property type="molecule type" value="Genomic_DNA"/>
</dbReference>
<gene>
    <name evidence="6" type="ORF">KP509_04G084300</name>
</gene>
<dbReference type="PANTHER" id="PTHR31279:SF58">
    <property type="entry name" value="PROTEIN EXORDIUM-LIKE 2"/>
    <property type="match status" value="1"/>
</dbReference>
<dbReference type="GO" id="GO:0005576">
    <property type="term" value="C:extracellular region"/>
    <property type="evidence" value="ECO:0007669"/>
    <property type="project" value="UniProtKB-SubCell"/>
</dbReference>
<feature type="chain" id="PRO_5035876780" evidence="5">
    <location>
        <begin position="23"/>
        <end position="334"/>
    </location>
</feature>
<keyword evidence="7" id="KW-1185">Reference proteome</keyword>
<reference evidence="6" key="1">
    <citation type="submission" date="2021-08" db="EMBL/GenBank/DDBJ databases">
        <title>WGS assembly of Ceratopteris richardii.</title>
        <authorList>
            <person name="Marchant D.B."/>
            <person name="Chen G."/>
            <person name="Jenkins J."/>
            <person name="Shu S."/>
            <person name="Leebens-Mack J."/>
            <person name="Grimwood J."/>
            <person name="Schmutz J."/>
            <person name="Soltis P."/>
            <person name="Soltis D."/>
            <person name="Chen Z.-H."/>
        </authorList>
    </citation>
    <scope>NUCLEOTIDE SEQUENCE</scope>
    <source>
        <strain evidence="6">Whitten #5841</strain>
        <tissue evidence="6">Leaf</tissue>
    </source>
</reference>
<feature type="signal peptide" evidence="5">
    <location>
        <begin position="1"/>
        <end position="22"/>
    </location>
</feature>
<evidence type="ECO:0000256" key="4">
    <source>
        <dbReference type="ARBA" id="ARBA00023591"/>
    </source>
</evidence>
<dbReference type="OMA" id="FHANIFP"/>
<dbReference type="AlphaFoldDB" id="A0A8T2V184"/>
<name>A0A8T2V184_CERRI</name>
<comment type="caution">
    <text evidence="6">The sequence shown here is derived from an EMBL/GenBank/DDBJ whole genome shotgun (WGS) entry which is preliminary data.</text>
</comment>
<dbReference type="Proteomes" id="UP000825935">
    <property type="component" value="Chromosome 4"/>
</dbReference>